<comment type="caution">
    <text evidence="5">The sequence shown here is derived from an EMBL/GenBank/DDBJ whole genome shotgun (WGS) entry which is preliminary data.</text>
</comment>
<comment type="similarity">
    <text evidence="4">Belongs to the HepT RNase toxin family.</text>
</comment>
<keyword evidence="1" id="KW-1277">Toxin-antitoxin system</keyword>
<reference evidence="5 6" key="1">
    <citation type="submission" date="2020-07" db="EMBL/GenBank/DDBJ databases">
        <title>A new beta-1,3-glucan-decomposing anaerobic bacterium isolated from anoxic soil subjected to biological soil disinfestation.</title>
        <authorList>
            <person name="Ueki A."/>
            <person name="Tonouchi A."/>
        </authorList>
    </citation>
    <scope>NUCLEOTIDE SEQUENCE [LARGE SCALE GENOMIC DNA]</scope>
    <source>
        <strain evidence="5 6">TW1</strain>
    </source>
</reference>
<protein>
    <recommendedName>
        <fullName evidence="7">DUF86 domain-containing protein</fullName>
    </recommendedName>
</protein>
<proteinExistence type="inferred from homology"/>
<evidence type="ECO:0000313" key="5">
    <source>
        <dbReference type="EMBL" id="GFP76019.1"/>
    </source>
</evidence>
<evidence type="ECO:0000256" key="2">
    <source>
        <dbReference type="ARBA" id="ARBA00022722"/>
    </source>
</evidence>
<dbReference type="RefSeq" id="WP_183277479.1">
    <property type="nucleotide sequence ID" value="NZ_BLZR01000001.1"/>
</dbReference>
<organism evidence="5 6">
    <name type="scientific">Clostridium fungisolvens</name>
    <dbReference type="NCBI Taxonomy" id="1604897"/>
    <lineage>
        <taxon>Bacteria</taxon>
        <taxon>Bacillati</taxon>
        <taxon>Bacillota</taxon>
        <taxon>Clostridia</taxon>
        <taxon>Eubacteriales</taxon>
        <taxon>Clostridiaceae</taxon>
        <taxon>Clostridium</taxon>
    </lineage>
</organism>
<evidence type="ECO:0000313" key="6">
    <source>
        <dbReference type="Proteomes" id="UP000580568"/>
    </source>
</evidence>
<evidence type="ECO:0000256" key="1">
    <source>
        <dbReference type="ARBA" id="ARBA00022649"/>
    </source>
</evidence>
<dbReference type="GO" id="GO:0004540">
    <property type="term" value="F:RNA nuclease activity"/>
    <property type="evidence" value="ECO:0007669"/>
    <property type="project" value="InterPro"/>
</dbReference>
<keyword evidence="3" id="KW-0378">Hydrolase</keyword>
<dbReference type="GO" id="GO:0110001">
    <property type="term" value="C:toxin-antitoxin complex"/>
    <property type="evidence" value="ECO:0007669"/>
    <property type="project" value="InterPro"/>
</dbReference>
<accession>A0A6V8SFM2</accession>
<keyword evidence="2" id="KW-0540">Nuclease</keyword>
<evidence type="ECO:0000256" key="4">
    <source>
        <dbReference type="ARBA" id="ARBA00024207"/>
    </source>
</evidence>
<dbReference type="InterPro" id="IPR008201">
    <property type="entry name" value="HepT-like"/>
</dbReference>
<evidence type="ECO:0008006" key="7">
    <source>
        <dbReference type="Google" id="ProtNLM"/>
    </source>
</evidence>
<gene>
    <name evidence="5" type="ORF">bsdtw1_02113</name>
</gene>
<evidence type="ECO:0000256" key="3">
    <source>
        <dbReference type="ARBA" id="ARBA00022801"/>
    </source>
</evidence>
<dbReference type="Gene3D" id="1.20.120.580">
    <property type="entry name" value="bsu32300-like"/>
    <property type="match status" value="1"/>
</dbReference>
<sequence>MNDERLVKIIEDLEECKADINECLEVLEKYKDDELITKLARSSLRQLFVGFHTILEDFCSIALREVRRFKIGISLSDSFKLLRKSDVFDERTYLFLEKSRLVRNRISHRYKEPSHEELLEHIVNNTDKFDVIINISKNFLRKYQ</sequence>
<name>A0A6V8SFM2_9CLOT</name>
<dbReference type="InterPro" id="IPR037038">
    <property type="entry name" value="HepT-like_sf"/>
</dbReference>
<dbReference type="GO" id="GO:0016787">
    <property type="term" value="F:hydrolase activity"/>
    <property type="evidence" value="ECO:0007669"/>
    <property type="project" value="UniProtKB-KW"/>
</dbReference>
<dbReference type="Pfam" id="PF01934">
    <property type="entry name" value="HepT-like"/>
    <property type="match status" value="1"/>
</dbReference>
<dbReference type="Proteomes" id="UP000580568">
    <property type="component" value="Unassembled WGS sequence"/>
</dbReference>
<dbReference type="EMBL" id="BLZR01000001">
    <property type="protein sequence ID" value="GFP76019.1"/>
    <property type="molecule type" value="Genomic_DNA"/>
</dbReference>
<dbReference type="AlphaFoldDB" id="A0A6V8SFM2"/>
<keyword evidence="6" id="KW-1185">Reference proteome</keyword>